<protein>
    <recommendedName>
        <fullName evidence="2">non-specific serine/threonine protein kinase</fullName>
        <ecNumber evidence="2">2.7.11.1</ecNumber>
    </recommendedName>
</protein>
<comment type="catalytic activity">
    <reaction evidence="13">
        <text>L-threonyl-[protein] + ATP = O-phospho-L-threonyl-[protein] + ADP + H(+)</text>
        <dbReference type="Rhea" id="RHEA:46608"/>
        <dbReference type="Rhea" id="RHEA-COMP:11060"/>
        <dbReference type="Rhea" id="RHEA-COMP:11605"/>
        <dbReference type="ChEBI" id="CHEBI:15378"/>
        <dbReference type="ChEBI" id="CHEBI:30013"/>
        <dbReference type="ChEBI" id="CHEBI:30616"/>
        <dbReference type="ChEBI" id="CHEBI:61977"/>
        <dbReference type="ChEBI" id="CHEBI:456216"/>
        <dbReference type="EC" id="2.7.11.1"/>
    </reaction>
</comment>
<dbReference type="GO" id="GO:0005524">
    <property type="term" value="F:ATP binding"/>
    <property type="evidence" value="ECO:0007669"/>
    <property type="project" value="UniProtKB-UniRule"/>
</dbReference>
<feature type="chain" id="PRO_5018702173" description="non-specific serine/threonine protein kinase" evidence="17">
    <location>
        <begin position="22"/>
        <end position="879"/>
    </location>
</feature>
<keyword evidence="10 16" id="KW-1133">Transmembrane helix</keyword>
<keyword evidence="20" id="KW-1185">Reference proteome</keyword>
<dbReference type="InterPro" id="IPR024788">
    <property type="entry name" value="Malectin-like_Carb-bd_dom"/>
</dbReference>
<sequence length="879" mass="97458">MALAWFSILVSSLALAVSVQGQPGFISIDCGRAEGPNYIDSDTGITYDSDAKFIQTGVNNEVASIPKDLRRIYGNLRSFPNGGRNCYDLSDVNKGNKYLIRAYFMYGNYDGKNSTLKFDLYIGVNLWGTIFFFEATSAFYTEIMTIATMNYLSICLVDTGSGTPFISALELRPLNSSMYGAVNESQSLRSKFHIDLGGFSDNEEIRYPTEPLDLIWYTEDSNDWNAFSTSKKVTNKNGALEPSSTVMMTAVRPVNNSDALYCSWLAYDSSKQFHVYLHFAELELLGHDMMREFTVCCGDSCYGEPVRPEYLVTTTIRTPQPLSGQGDYSCTIKKTPNSTLPPILNAIEIFIILQLTVKATREGDVEAMFDIKETYKVKRNWMGDPCVPVTYMWEGLTCNVNLSDSPTIVHLNLSSTGLRGEIAASLANLTSIQSLDLSWNNFTGHIPNFLGDLPSLSSLKLSGNQLSGSVPSNLLEKSKKGSLKLSVDGNPDLCVSDSCGKDSNKRKITVFIVPLVASVVILLILLIILWRFKRRKQDPVVKANKKGGLVCSEYRWFTYAEVISMTNNFERAIGKGGFGTVYHGQLPDGTHVAVKILSPLSAKLISHTCQGSNEFQNEAQLLMRVHHRNLVSFIGYCQEGDTTALIYEYMAQGNLYSHLLGTNSNSKALNWGERLRIALNVAQGLEYLHNGCKPAIIHRDIKTTHILLNERLEAKIGDFGFTKAFFKDDKQTQVSTVVKGTPGYLDPECFHSNNLTQKSDVYSFGVVLLELITGQPAISRSKRNLVDWASPRIATRDIQAIVDPRLEGNYDVNTLFKAGEIALACTSPRSIDRPTMTDVVAKLKDCLGTETVAEITCSLEMEQVESTSMPTFSSQLLLR</sequence>
<keyword evidence="15" id="KW-0067">ATP-binding</keyword>
<feature type="domain" description="Protein kinase" evidence="18">
    <location>
        <begin position="567"/>
        <end position="847"/>
    </location>
</feature>
<evidence type="ECO:0000256" key="10">
    <source>
        <dbReference type="ARBA" id="ARBA00022989"/>
    </source>
</evidence>
<evidence type="ECO:0000256" key="11">
    <source>
        <dbReference type="ARBA" id="ARBA00023136"/>
    </source>
</evidence>
<dbReference type="InterPro" id="IPR032675">
    <property type="entry name" value="LRR_dom_sf"/>
</dbReference>
<keyword evidence="12 19" id="KW-0675">Receptor</keyword>
<dbReference type="EC" id="2.7.11.1" evidence="2"/>
<feature type="transmembrane region" description="Helical" evidence="16">
    <location>
        <begin position="508"/>
        <end position="530"/>
    </location>
</feature>
<dbReference type="STRING" id="337451.A0A3S3Q3S8"/>
<dbReference type="OrthoDB" id="2017114at2759"/>
<name>A0A3S3Q3S8_9MAGN</name>
<organism evidence="19 20">
    <name type="scientific">Cinnamomum micranthum f. kanehirae</name>
    <dbReference type="NCBI Taxonomy" id="337451"/>
    <lineage>
        <taxon>Eukaryota</taxon>
        <taxon>Viridiplantae</taxon>
        <taxon>Streptophyta</taxon>
        <taxon>Embryophyta</taxon>
        <taxon>Tracheophyta</taxon>
        <taxon>Spermatophyta</taxon>
        <taxon>Magnoliopsida</taxon>
        <taxon>Magnoliidae</taxon>
        <taxon>Laurales</taxon>
        <taxon>Lauraceae</taxon>
        <taxon>Cinnamomum</taxon>
    </lineage>
</organism>
<dbReference type="GO" id="GO:0004674">
    <property type="term" value="F:protein serine/threonine kinase activity"/>
    <property type="evidence" value="ECO:0007669"/>
    <property type="project" value="UniProtKB-KW"/>
</dbReference>
<dbReference type="SUPFAM" id="SSF52058">
    <property type="entry name" value="L domain-like"/>
    <property type="match status" value="1"/>
</dbReference>
<dbReference type="Proteomes" id="UP000283530">
    <property type="component" value="Unassembled WGS sequence"/>
</dbReference>
<evidence type="ECO:0000313" key="19">
    <source>
        <dbReference type="EMBL" id="RWR78189.1"/>
    </source>
</evidence>
<dbReference type="Pfam" id="PF00560">
    <property type="entry name" value="LRR_1"/>
    <property type="match status" value="2"/>
</dbReference>
<dbReference type="CDD" id="cd14066">
    <property type="entry name" value="STKc_IRAK"/>
    <property type="match status" value="1"/>
</dbReference>
<dbReference type="Pfam" id="PF07714">
    <property type="entry name" value="PK_Tyr_Ser-Thr"/>
    <property type="match status" value="1"/>
</dbReference>
<dbReference type="PROSITE" id="PS50011">
    <property type="entry name" value="PROTEIN_KINASE_DOM"/>
    <property type="match status" value="1"/>
</dbReference>
<comment type="caution">
    <text evidence="19">The sequence shown here is derived from an EMBL/GenBank/DDBJ whole genome shotgun (WGS) entry which is preliminary data.</text>
</comment>
<keyword evidence="4" id="KW-0597">Phosphoprotein</keyword>
<evidence type="ECO:0000256" key="16">
    <source>
        <dbReference type="SAM" id="Phobius"/>
    </source>
</evidence>
<reference evidence="19 20" key="1">
    <citation type="journal article" date="2019" name="Nat. Plants">
        <title>Stout camphor tree genome fills gaps in understanding of flowering plant genome evolution.</title>
        <authorList>
            <person name="Chaw S.M."/>
            <person name="Liu Y.C."/>
            <person name="Wu Y.W."/>
            <person name="Wang H.Y."/>
            <person name="Lin C.I."/>
            <person name="Wu C.S."/>
            <person name="Ke H.M."/>
            <person name="Chang L.Y."/>
            <person name="Hsu C.Y."/>
            <person name="Yang H.T."/>
            <person name="Sudianto E."/>
            <person name="Hsu M.H."/>
            <person name="Wu K.P."/>
            <person name="Wang L.N."/>
            <person name="Leebens-Mack J.H."/>
            <person name="Tsai I.J."/>
        </authorList>
    </citation>
    <scope>NUCLEOTIDE SEQUENCE [LARGE SCALE GENOMIC DNA]</scope>
    <source>
        <strain evidence="20">cv. Chaw 1501</strain>
        <tissue evidence="19">Young leaves</tissue>
    </source>
</reference>
<keyword evidence="8" id="KW-0677">Repeat</keyword>
<dbReference type="GO" id="GO:0016020">
    <property type="term" value="C:membrane"/>
    <property type="evidence" value="ECO:0007669"/>
    <property type="project" value="UniProtKB-SubCell"/>
</dbReference>
<feature type="signal peptide" evidence="17">
    <location>
        <begin position="1"/>
        <end position="21"/>
    </location>
</feature>
<accession>A0A3S3Q3S8</accession>
<evidence type="ECO:0000256" key="5">
    <source>
        <dbReference type="ARBA" id="ARBA00022614"/>
    </source>
</evidence>
<dbReference type="FunFam" id="3.30.200.20:FF:000394">
    <property type="entry name" value="Leucine-rich repeat receptor-like protein kinase"/>
    <property type="match status" value="1"/>
</dbReference>
<keyword evidence="11 16" id="KW-0472">Membrane</keyword>
<comment type="subcellular location">
    <subcellularLocation>
        <location evidence="1">Membrane</location>
        <topology evidence="1">Single-pass membrane protein</topology>
    </subcellularLocation>
</comment>
<dbReference type="InterPro" id="IPR011009">
    <property type="entry name" value="Kinase-like_dom_sf"/>
</dbReference>
<evidence type="ECO:0000256" key="15">
    <source>
        <dbReference type="PROSITE-ProRule" id="PRU10141"/>
    </source>
</evidence>
<evidence type="ECO:0000256" key="2">
    <source>
        <dbReference type="ARBA" id="ARBA00012513"/>
    </source>
</evidence>
<keyword evidence="7 17" id="KW-0732">Signal</keyword>
<feature type="binding site" evidence="15">
    <location>
        <position position="595"/>
    </location>
    <ligand>
        <name>ATP</name>
        <dbReference type="ChEBI" id="CHEBI:30616"/>
    </ligand>
</feature>
<keyword evidence="5" id="KW-0433">Leucine-rich repeat</keyword>
<dbReference type="Gene3D" id="1.10.510.10">
    <property type="entry name" value="Transferase(Phosphotransferase) domain 1"/>
    <property type="match status" value="1"/>
</dbReference>
<evidence type="ECO:0000256" key="14">
    <source>
        <dbReference type="ARBA" id="ARBA00048679"/>
    </source>
</evidence>
<evidence type="ECO:0000256" key="9">
    <source>
        <dbReference type="ARBA" id="ARBA00022777"/>
    </source>
</evidence>
<evidence type="ECO:0000256" key="7">
    <source>
        <dbReference type="ARBA" id="ARBA00022729"/>
    </source>
</evidence>
<evidence type="ECO:0000313" key="20">
    <source>
        <dbReference type="Proteomes" id="UP000283530"/>
    </source>
</evidence>
<keyword evidence="6 16" id="KW-0812">Transmembrane</keyword>
<evidence type="ECO:0000256" key="4">
    <source>
        <dbReference type="ARBA" id="ARBA00022553"/>
    </source>
</evidence>
<dbReference type="PROSITE" id="PS00107">
    <property type="entry name" value="PROTEIN_KINASE_ATP"/>
    <property type="match status" value="1"/>
</dbReference>
<dbReference type="PANTHER" id="PTHR45631">
    <property type="entry name" value="OS07G0107800 PROTEIN-RELATED"/>
    <property type="match status" value="1"/>
</dbReference>
<keyword evidence="3" id="KW-0723">Serine/threonine-protein kinase</keyword>
<dbReference type="Gene3D" id="3.30.200.20">
    <property type="entry name" value="Phosphorylase Kinase, domain 1"/>
    <property type="match status" value="1"/>
</dbReference>
<dbReference type="AlphaFoldDB" id="A0A3S3Q3S8"/>
<evidence type="ECO:0000256" key="6">
    <source>
        <dbReference type="ARBA" id="ARBA00022692"/>
    </source>
</evidence>
<keyword evidence="3" id="KW-0808">Transferase</keyword>
<dbReference type="Gene3D" id="3.80.10.10">
    <property type="entry name" value="Ribonuclease Inhibitor"/>
    <property type="match status" value="1"/>
</dbReference>
<proteinExistence type="predicted"/>
<dbReference type="FunFam" id="1.10.510.10:FF:000146">
    <property type="entry name" value="LRR receptor-like serine/threonine-protein kinase IOS1"/>
    <property type="match status" value="1"/>
</dbReference>
<evidence type="ECO:0000259" key="18">
    <source>
        <dbReference type="PROSITE" id="PS50011"/>
    </source>
</evidence>
<dbReference type="SUPFAM" id="SSF56112">
    <property type="entry name" value="Protein kinase-like (PK-like)"/>
    <property type="match status" value="1"/>
</dbReference>
<dbReference type="InterPro" id="IPR017441">
    <property type="entry name" value="Protein_kinase_ATP_BS"/>
</dbReference>
<keyword evidence="15" id="KW-0547">Nucleotide-binding</keyword>
<gene>
    <name evidence="19" type="ORF">CKAN_00671100</name>
</gene>
<dbReference type="PANTHER" id="PTHR45631:SF202">
    <property type="entry name" value="SENESCENCE-INDUCED RECEPTOR-LIKE SERINE_THREONINE-PROTEIN KINASE"/>
    <property type="match status" value="1"/>
</dbReference>
<evidence type="ECO:0000256" key="3">
    <source>
        <dbReference type="ARBA" id="ARBA00022527"/>
    </source>
</evidence>
<evidence type="ECO:0000256" key="13">
    <source>
        <dbReference type="ARBA" id="ARBA00047899"/>
    </source>
</evidence>
<dbReference type="InterPro" id="IPR001245">
    <property type="entry name" value="Ser-Thr/Tyr_kinase_cat_dom"/>
</dbReference>
<dbReference type="EMBL" id="QPKB01000002">
    <property type="protein sequence ID" value="RWR78189.1"/>
    <property type="molecule type" value="Genomic_DNA"/>
</dbReference>
<evidence type="ECO:0000256" key="12">
    <source>
        <dbReference type="ARBA" id="ARBA00023170"/>
    </source>
</evidence>
<keyword evidence="9 19" id="KW-0418">Kinase</keyword>
<dbReference type="InterPro" id="IPR000719">
    <property type="entry name" value="Prot_kinase_dom"/>
</dbReference>
<dbReference type="InterPro" id="IPR001611">
    <property type="entry name" value="Leu-rich_rpt"/>
</dbReference>
<evidence type="ECO:0000256" key="17">
    <source>
        <dbReference type="SAM" id="SignalP"/>
    </source>
</evidence>
<comment type="catalytic activity">
    <reaction evidence="14">
        <text>L-seryl-[protein] + ATP = O-phospho-L-seryl-[protein] + ADP + H(+)</text>
        <dbReference type="Rhea" id="RHEA:17989"/>
        <dbReference type="Rhea" id="RHEA-COMP:9863"/>
        <dbReference type="Rhea" id="RHEA-COMP:11604"/>
        <dbReference type="ChEBI" id="CHEBI:15378"/>
        <dbReference type="ChEBI" id="CHEBI:29999"/>
        <dbReference type="ChEBI" id="CHEBI:30616"/>
        <dbReference type="ChEBI" id="CHEBI:83421"/>
        <dbReference type="ChEBI" id="CHEBI:456216"/>
        <dbReference type="EC" id="2.7.11.1"/>
    </reaction>
</comment>
<evidence type="ECO:0000256" key="1">
    <source>
        <dbReference type="ARBA" id="ARBA00004167"/>
    </source>
</evidence>
<dbReference type="FunFam" id="3.80.10.10:FF:000129">
    <property type="entry name" value="Leucine-rich repeat receptor-like kinase"/>
    <property type="match status" value="1"/>
</dbReference>
<evidence type="ECO:0000256" key="8">
    <source>
        <dbReference type="ARBA" id="ARBA00022737"/>
    </source>
</evidence>
<dbReference type="Pfam" id="PF12819">
    <property type="entry name" value="Malectin_like"/>
    <property type="match status" value="1"/>
</dbReference>